<dbReference type="PROSITE" id="PS50011">
    <property type="entry name" value="PROTEIN_KINASE_DOM"/>
    <property type="match status" value="1"/>
</dbReference>
<dbReference type="SMART" id="SM00220">
    <property type="entry name" value="S_TKc"/>
    <property type="match status" value="1"/>
</dbReference>
<dbReference type="eggNOG" id="KOG0667">
    <property type="taxonomic scope" value="Eukaryota"/>
</dbReference>
<dbReference type="STRING" id="905079.L1K3J0"/>
<reference evidence="9 11" key="1">
    <citation type="journal article" date="2012" name="Nature">
        <title>Algal genomes reveal evolutionary mosaicism and the fate of nucleomorphs.</title>
        <authorList>
            <consortium name="DOE Joint Genome Institute"/>
            <person name="Curtis B.A."/>
            <person name="Tanifuji G."/>
            <person name="Burki F."/>
            <person name="Gruber A."/>
            <person name="Irimia M."/>
            <person name="Maruyama S."/>
            <person name="Arias M.C."/>
            <person name="Ball S.G."/>
            <person name="Gile G.H."/>
            <person name="Hirakawa Y."/>
            <person name="Hopkins J.F."/>
            <person name="Kuo A."/>
            <person name="Rensing S.A."/>
            <person name="Schmutz J."/>
            <person name="Symeonidi A."/>
            <person name="Elias M."/>
            <person name="Eveleigh R.J."/>
            <person name="Herman E.K."/>
            <person name="Klute M.J."/>
            <person name="Nakayama T."/>
            <person name="Obornik M."/>
            <person name="Reyes-Prieto A."/>
            <person name="Armbrust E.V."/>
            <person name="Aves S.J."/>
            <person name="Beiko R.G."/>
            <person name="Coutinho P."/>
            <person name="Dacks J.B."/>
            <person name="Durnford D.G."/>
            <person name="Fast N.M."/>
            <person name="Green B.R."/>
            <person name="Grisdale C.J."/>
            <person name="Hempel F."/>
            <person name="Henrissat B."/>
            <person name="Hoppner M.P."/>
            <person name="Ishida K."/>
            <person name="Kim E."/>
            <person name="Koreny L."/>
            <person name="Kroth P.G."/>
            <person name="Liu Y."/>
            <person name="Malik S.B."/>
            <person name="Maier U.G."/>
            <person name="McRose D."/>
            <person name="Mock T."/>
            <person name="Neilson J.A."/>
            <person name="Onodera N.T."/>
            <person name="Poole A.M."/>
            <person name="Pritham E.J."/>
            <person name="Richards T.A."/>
            <person name="Rocap G."/>
            <person name="Roy S.W."/>
            <person name="Sarai C."/>
            <person name="Schaack S."/>
            <person name="Shirato S."/>
            <person name="Slamovits C.H."/>
            <person name="Spencer D.F."/>
            <person name="Suzuki S."/>
            <person name="Worden A.Z."/>
            <person name="Zauner S."/>
            <person name="Barry K."/>
            <person name="Bell C."/>
            <person name="Bharti A.K."/>
            <person name="Crow J.A."/>
            <person name="Grimwood J."/>
            <person name="Kramer R."/>
            <person name="Lindquist E."/>
            <person name="Lucas S."/>
            <person name="Salamov A."/>
            <person name="McFadden G.I."/>
            <person name="Lane C.E."/>
            <person name="Keeling P.J."/>
            <person name="Gray M.W."/>
            <person name="Grigoriev I.V."/>
            <person name="Archibald J.M."/>
        </authorList>
    </citation>
    <scope>NUCLEOTIDE SEQUENCE</scope>
    <source>
        <strain evidence="9 11">CCMP2712</strain>
    </source>
</reference>
<dbReference type="GO" id="GO:0004674">
    <property type="term" value="F:protein serine/threonine kinase activity"/>
    <property type="evidence" value="ECO:0007669"/>
    <property type="project" value="UniProtKB-KW"/>
</dbReference>
<evidence type="ECO:0000256" key="4">
    <source>
        <dbReference type="ARBA" id="ARBA00022777"/>
    </source>
</evidence>
<keyword evidence="3 6" id="KW-0547">Nucleotide-binding</keyword>
<dbReference type="InterPro" id="IPR000719">
    <property type="entry name" value="Prot_kinase_dom"/>
</dbReference>
<protein>
    <recommendedName>
        <fullName evidence="8">Protein kinase domain-containing protein</fullName>
    </recommendedName>
</protein>
<keyword evidence="1 7" id="KW-0723">Serine/threonine-protein kinase</keyword>
<keyword evidence="5 6" id="KW-0067">ATP-binding</keyword>
<dbReference type="InterPro" id="IPR011009">
    <property type="entry name" value="Kinase-like_dom_sf"/>
</dbReference>
<dbReference type="SUPFAM" id="SSF56112">
    <property type="entry name" value="Protein kinase-like (PK-like)"/>
    <property type="match status" value="1"/>
</dbReference>
<dbReference type="InterPro" id="IPR017441">
    <property type="entry name" value="Protein_kinase_ATP_BS"/>
</dbReference>
<dbReference type="PANTHER" id="PTHR24058">
    <property type="entry name" value="DUAL SPECIFICITY PROTEIN KINASE"/>
    <property type="match status" value="1"/>
</dbReference>
<dbReference type="HOGENOM" id="CLU_1100242_0_0_1"/>
<evidence type="ECO:0000313" key="11">
    <source>
        <dbReference type="Proteomes" id="UP000011087"/>
    </source>
</evidence>
<dbReference type="PaxDb" id="55529-EKX54928"/>
<dbReference type="RefSeq" id="XP_005841908.1">
    <property type="nucleotide sequence ID" value="XM_005841851.1"/>
</dbReference>
<keyword evidence="4" id="KW-0418">Kinase</keyword>
<evidence type="ECO:0000313" key="9">
    <source>
        <dbReference type="EMBL" id="EKX54928.1"/>
    </source>
</evidence>
<accession>L1K3J0</accession>
<proteinExistence type="inferred from homology"/>
<evidence type="ECO:0000313" key="10">
    <source>
        <dbReference type="EnsemblProtists" id="EKX54928"/>
    </source>
</evidence>
<keyword evidence="2" id="KW-0808">Transferase</keyword>
<gene>
    <name evidence="9" type="ORF">GUITHDRAFT_62985</name>
</gene>
<dbReference type="AlphaFoldDB" id="L1K3J0"/>
<dbReference type="Pfam" id="PF00069">
    <property type="entry name" value="Pkinase"/>
    <property type="match status" value="1"/>
</dbReference>
<dbReference type="Gene3D" id="1.10.510.10">
    <property type="entry name" value="Transferase(Phosphotransferase) domain 1"/>
    <property type="match status" value="1"/>
</dbReference>
<feature type="domain" description="Protein kinase" evidence="8">
    <location>
        <begin position="13"/>
        <end position="253"/>
    </location>
</feature>
<dbReference type="InterPro" id="IPR050494">
    <property type="entry name" value="Ser_Thr_dual-spec_kinase"/>
</dbReference>
<reference evidence="11" key="2">
    <citation type="submission" date="2012-11" db="EMBL/GenBank/DDBJ databases">
        <authorList>
            <person name="Kuo A."/>
            <person name="Curtis B.A."/>
            <person name="Tanifuji G."/>
            <person name="Burki F."/>
            <person name="Gruber A."/>
            <person name="Irimia M."/>
            <person name="Maruyama S."/>
            <person name="Arias M.C."/>
            <person name="Ball S.G."/>
            <person name="Gile G.H."/>
            <person name="Hirakawa Y."/>
            <person name="Hopkins J.F."/>
            <person name="Rensing S.A."/>
            <person name="Schmutz J."/>
            <person name="Symeonidi A."/>
            <person name="Elias M."/>
            <person name="Eveleigh R.J."/>
            <person name="Herman E.K."/>
            <person name="Klute M.J."/>
            <person name="Nakayama T."/>
            <person name="Obornik M."/>
            <person name="Reyes-Prieto A."/>
            <person name="Armbrust E.V."/>
            <person name="Aves S.J."/>
            <person name="Beiko R.G."/>
            <person name="Coutinho P."/>
            <person name="Dacks J.B."/>
            <person name="Durnford D.G."/>
            <person name="Fast N.M."/>
            <person name="Green B.R."/>
            <person name="Grisdale C."/>
            <person name="Hempe F."/>
            <person name="Henrissat B."/>
            <person name="Hoppner M.P."/>
            <person name="Ishida K.-I."/>
            <person name="Kim E."/>
            <person name="Koreny L."/>
            <person name="Kroth P.G."/>
            <person name="Liu Y."/>
            <person name="Malik S.-B."/>
            <person name="Maier U.G."/>
            <person name="McRose D."/>
            <person name="Mock T."/>
            <person name="Neilson J.A."/>
            <person name="Onodera N.T."/>
            <person name="Poole A.M."/>
            <person name="Pritham E.J."/>
            <person name="Richards T.A."/>
            <person name="Rocap G."/>
            <person name="Roy S.W."/>
            <person name="Sarai C."/>
            <person name="Schaack S."/>
            <person name="Shirato S."/>
            <person name="Slamovits C.H."/>
            <person name="Spencer D.F."/>
            <person name="Suzuki S."/>
            <person name="Worden A.Z."/>
            <person name="Zauner S."/>
            <person name="Barry K."/>
            <person name="Bell C."/>
            <person name="Bharti A.K."/>
            <person name="Crow J.A."/>
            <person name="Grimwood J."/>
            <person name="Kramer R."/>
            <person name="Lindquist E."/>
            <person name="Lucas S."/>
            <person name="Salamov A."/>
            <person name="McFadden G.I."/>
            <person name="Lane C.E."/>
            <person name="Keeling P.J."/>
            <person name="Gray M.W."/>
            <person name="Grigoriev I.V."/>
            <person name="Archibald J.M."/>
        </authorList>
    </citation>
    <scope>NUCLEOTIDE SEQUENCE</scope>
    <source>
        <strain evidence="11">CCMP2712</strain>
    </source>
</reference>
<dbReference type="InterPro" id="IPR008271">
    <property type="entry name" value="Ser/Thr_kinase_AS"/>
</dbReference>
<dbReference type="KEGG" id="gtt:GUITHDRAFT_62985"/>
<dbReference type="EnsemblProtists" id="EKX54928">
    <property type="protein sequence ID" value="EKX54928"/>
    <property type="gene ID" value="GUITHDRAFT_62985"/>
</dbReference>
<sequence>MRFECEDIPEETLIFHKKIGEGVSATVWLAEDRDTHELYAVKSFKAIRSRHNQFRKEVGNLIFLNARDPGNKFVPKLYGIINEKTRLCIVMELIRGRTVSQELLRSPYENAGLPMTSIRSTVRSILETLRFMSSDSIRMVHCDIKPENILIVKERAREKAVLIDFGLASREQKMQNMYVQSRWYRSPEVLLGIPASIQADMWSLGCLLVEMFCGICPFRGKDSLDQMLLIVDALGMPPEHMTGRSRDVLLGCN</sequence>
<dbReference type="EMBL" id="JH992966">
    <property type="protein sequence ID" value="EKX54928.1"/>
    <property type="molecule type" value="Genomic_DNA"/>
</dbReference>
<feature type="binding site" evidence="6">
    <location>
        <position position="42"/>
    </location>
    <ligand>
        <name>ATP</name>
        <dbReference type="ChEBI" id="CHEBI:30616"/>
    </ligand>
</feature>
<evidence type="ECO:0000256" key="3">
    <source>
        <dbReference type="ARBA" id="ARBA00022741"/>
    </source>
</evidence>
<reference evidence="10" key="3">
    <citation type="submission" date="2016-03" db="UniProtKB">
        <authorList>
            <consortium name="EnsemblProtists"/>
        </authorList>
    </citation>
    <scope>IDENTIFICATION</scope>
</reference>
<dbReference type="PROSITE" id="PS00108">
    <property type="entry name" value="PROTEIN_KINASE_ST"/>
    <property type="match status" value="1"/>
</dbReference>
<evidence type="ECO:0000259" key="8">
    <source>
        <dbReference type="PROSITE" id="PS50011"/>
    </source>
</evidence>
<evidence type="ECO:0000256" key="2">
    <source>
        <dbReference type="ARBA" id="ARBA00022679"/>
    </source>
</evidence>
<dbReference type="GO" id="GO:0005524">
    <property type="term" value="F:ATP binding"/>
    <property type="evidence" value="ECO:0007669"/>
    <property type="project" value="UniProtKB-UniRule"/>
</dbReference>
<evidence type="ECO:0000256" key="6">
    <source>
        <dbReference type="PROSITE-ProRule" id="PRU10141"/>
    </source>
</evidence>
<keyword evidence="11" id="KW-1185">Reference proteome</keyword>
<evidence type="ECO:0000256" key="7">
    <source>
        <dbReference type="RuleBase" id="RU000304"/>
    </source>
</evidence>
<dbReference type="OrthoDB" id="437530at2759"/>
<dbReference type="Proteomes" id="UP000011087">
    <property type="component" value="Unassembled WGS sequence"/>
</dbReference>
<comment type="similarity">
    <text evidence="7">Belongs to the protein kinase superfamily.</text>
</comment>
<name>L1K3J0_GUITC</name>
<organism evidence="9">
    <name type="scientific">Guillardia theta (strain CCMP2712)</name>
    <name type="common">Cryptophyte</name>
    <dbReference type="NCBI Taxonomy" id="905079"/>
    <lineage>
        <taxon>Eukaryota</taxon>
        <taxon>Cryptophyceae</taxon>
        <taxon>Pyrenomonadales</taxon>
        <taxon>Geminigeraceae</taxon>
        <taxon>Guillardia</taxon>
    </lineage>
</organism>
<dbReference type="PANTHER" id="PTHR24058:SF28">
    <property type="entry name" value="SERINE_THREONINE-PROTEIN KINASE MINIBRAIN"/>
    <property type="match status" value="1"/>
</dbReference>
<dbReference type="GeneID" id="17311462"/>
<evidence type="ECO:0000256" key="5">
    <source>
        <dbReference type="ARBA" id="ARBA00022840"/>
    </source>
</evidence>
<evidence type="ECO:0000256" key="1">
    <source>
        <dbReference type="ARBA" id="ARBA00022527"/>
    </source>
</evidence>
<dbReference type="PROSITE" id="PS00107">
    <property type="entry name" value="PROTEIN_KINASE_ATP"/>
    <property type="match status" value="1"/>
</dbReference>